<comment type="caution">
    <text evidence="7">The sequence shown here is derived from an EMBL/GenBank/DDBJ whole genome shotgun (WGS) entry which is preliminary data.</text>
</comment>
<evidence type="ECO:0000313" key="7">
    <source>
        <dbReference type="EMBL" id="MFC4305208.1"/>
    </source>
</evidence>
<dbReference type="InterPro" id="IPR036388">
    <property type="entry name" value="WH-like_DNA-bd_sf"/>
</dbReference>
<protein>
    <submittedName>
        <fullName evidence="7">RNA polymerase sigma factor</fullName>
    </submittedName>
</protein>
<dbReference type="InterPro" id="IPR013249">
    <property type="entry name" value="RNA_pol_sigma70_r4_t2"/>
</dbReference>
<evidence type="ECO:0000256" key="1">
    <source>
        <dbReference type="ARBA" id="ARBA00010641"/>
    </source>
</evidence>
<keyword evidence="3" id="KW-0731">Sigma factor</keyword>
<evidence type="ECO:0000256" key="5">
    <source>
        <dbReference type="ARBA" id="ARBA00023163"/>
    </source>
</evidence>
<evidence type="ECO:0000256" key="3">
    <source>
        <dbReference type="ARBA" id="ARBA00023082"/>
    </source>
</evidence>
<evidence type="ECO:0000259" key="6">
    <source>
        <dbReference type="Pfam" id="PF08281"/>
    </source>
</evidence>
<dbReference type="SUPFAM" id="SSF88659">
    <property type="entry name" value="Sigma3 and sigma4 domains of RNA polymerase sigma factors"/>
    <property type="match status" value="1"/>
</dbReference>
<dbReference type="InterPro" id="IPR013324">
    <property type="entry name" value="RNA_pol_sigma_r3/r4-like"/>
</dbReference>
<reference evidence="8" key="1">
    <citation type="journal article" date="2019" name="Int. J. Syst. Evol. Microbiol.">
        <title>The Global Catalogue of Microorganisms (GCM) 10K type strain sequencing project: providing services to taxonomists for standard genome sequencing and annotation.</title>
        <authorList>
            <consortium name="The Broad Institute Genomics Platform"/>
            <consortium name="The Broad Institute Genome Sequencing Center for Infectious Disease"/>
            <person name="Wu L."/>
            <person name="Ma J."/>
        </authorList>
    </citation>
    <scope>NUCLEOTIDE SEQUENCE [LARGE SCALE GENOMIC DNA]</scope>
    <source>
        <strain evidence="8">CGMCC 4.1641</strain>
    </source>
</reference>
<dbReference type="Gene3D" id="1.10.10.10">
    <property type="entry name" value="Winged helix-like DNA-binding domain superfamily/Winged helix DNA-binding domain"/>
    <property type="match status" value="1"/>
</dbReference>
<name>A0ABV8SE74_9BACL</name>
<keyword evidence="5" id="KW-0804">Transcription</keyword>
<dbReference type="InterPro" id="IPR039425">
    <property type="entry name" value="RNA_pol_sigma-70-like"/>
</dbReference>
<dbReference type="Gene3D" id="1.10.1740.10">
    <property type="match status" value="1"/>
</dbReference>
<dbReference type="EMBL" id="JBHSED010000036">
    <property type="protein sequence ID" value="MFC4305208.1"/>
    <property type="molecule type" value="Genomic_DNA"/>
</dbReference>
<dbReference type="Proteomes" id="UP001595755">
    <property type="component" value="Unassembled WGS sequence"/>
</dbReference>
<dbReference type="Pfam" id="PF08281">
    <property type="entry name" value="Sigma70_r4_2"/>
    <property type="match status" value="1"/>
</dbReference>
<dbReference type="PANTHER" id="PTHR43133">
    <property type="entry name" value="RNA POLYMERASE ECF-TYPE SIGMA FACTO"/>
    <property type="match status" value="1"/>
</dbReference>
<organism evidence="7 8">
    <name type="scientific">Cohnella boryungensis</name>
    <dbReference type="NCBI Taxonomy" id="768479"/>
    <lineage>
        <taxon>Bacteria</taxon>
        <taxon>Bacillati</taxon>
        <taxon>Bacillota</taxon>
        <taxon>Bacilli</taxon>
        <taxon>Bacillales</taxon>
        <taxon>Paenibacillaceae</taxon>
        <taxon>Cohnella</taxon>
    </lineage>
</organism>
<comment type="similarity">
    <text evidence="1">Belongs to the sigma-70 factor family. ECF subfamily.</text>
</comment>
<gene>
    <name evidence="7" type="ORF">ACFO1S_17385</name>
</gene>
<dbReference type="InterPro" id="IPR013325">
    <property type="entry name" value="RNA_pol_sigma_r2"/>
</dbReference>
<dbReference type="PANTHER" id="PTHR43133:SF8">
    <property type="entry name" value="RNA POLYMERASE SIGMA FACTOR HI_1459-RELATED"/>
    <property type="match status" value="1"/>
</dbReference>
<keyword evidence="2" id="KW-0805">Transcription regulation</keyword>
<evidence type="ECO:0000256" key="4">
    <source>
        <dbReference type="ARBA" id="ARBA00023125"/>
    </source>
</evidence>
<accession>A0ABV8SE74</accession>
<evidence type="ECO:0000313" key="8">
    <source>
        <dbReference type="Proteomes" id="UP001595755"/>
    </source>
</evidence>
<sequence length="179" mass="20743">MDIFLLGGEDMELDDNQRRAIEELFQDMLYRMSTYAQNTLHDRSLAEEAVQDTFRIACTRADKLLSSPNSKGWLLNTLKYVIKNTIRSRAYLNSIVISSVDFDENIISIGADTPDVDFFYSDLANNEDYKLVKKVALDKYSMLEVAQELGISVEACKKRVQRAKKRLKNRFKENRKQLK</sequence>
<feature type="domain" description="RNA polymerase sigma factor 70 region 4 type 2" evidence="6">
    <location>
        <begin position="136"/>
        <end position="167"/>
    </location>
</feature>
<keyword evidence="4" id="KW-0238">DNA-binding</keyword>
<keyword evidence="8" id="KW-1185">Reference proteome</keyword>
<dbReference type="SUPFAM" id="SSF88946">
    <property type="entry name" value="Sigma2 domain of RNA polymerase sigma factors"/>
    <property type="match status" value="1"/>
</dbReference>
<proteinExistence type="inferred from homology"/>
<evidence type="ECO:0000256" key="2">
    <source>
        <dbReference type="ARBA" id="ARBA00023015"/>
    </source>
</evidence>